<reference evidence="8 9" key="1">
    <citation type="journal article" date="2021" name="Sci. Rep.">
        <title>The distribution of antibiotic resistance genes in chicken gut microbiota commensals.</title>
        <authorList>
            <person name="Juricova H."/>
            <person name="Matiasovicova J."/>
            <person name="Kubasova T."/>
            <person name="Cejkova D."/>
            <person name="Rychlik I."/>
        </authorList>
    </citation>
    <scope>NUCLEOTIDE SEQUENCE [LARGE SCALE GENOMIC DNA]</scope>
    <source>
        <strain evidence="8 9">An829</strain>
    </source>
</reference>
<keyword evidence="4 6" id="KW-1133">Transmembrane helix</keyword>
<comment type="caution">
    <text evidence="8">The sequence shown here is derived from an EMBL/GenBank/DDBJ whole genome shotgun (WGS) entry which is preliminary data.</text>
</comment>
<comment type="similarity">
    <text evidence="2 6">Belongs to the GDT1 family.</text>
</comment>
<evidence type="ECO:0000256" key="4">
    <source>
        <dbReference type="ARBA" id="ARBA00022989"/>
    </source>
</evidence>
<dbReference type="Pfam" id="PF01169">
    <property type="entry name" value="GDT1"/>
    <property type="match status" value="2"/>
</dbReference>
<protein>
    <recommendedName>
        <fullName evidence="6">GDT1 family protein</fullName>
    </recommendedName>
</protein>
<evidence type="ECO:0000313" key="9">
    <source>
        <dbReference type="Proteomes" id="UP000715095"/>
    </source>
</evidence>
<dbReference type="Proteomes" id="UP000715095">
    <property type="component" value="Unassembled WGS sequence"/>
</dbReference>
<feature type="transmembrane region" description="Helical" evidence="6">
    <location>
        <begin position="39"/>
        <end position="62"/>
    </location>
</feature>
<sequence>MFLEAAGLSTLVVAASEIGDKTQLLALILAARFRAPVPIILGILAATIFNHALAGIFGAALASWINPVYLKWALTISFLAMAAWMLVPDKADDDVKTEGRFGAFGTTLVLFFLAEMGDKTQLATVALAAHYQAAFSVVVGTTLGMLIADVPAVFVGEWIMKRVSLKTMRVFSCAIFVGLAALAFFAPTESVEDLASIEKSTAPATLEAPPDGGGASEKAPQAPVGR</sequence>
<keyword evidence="5 6" id="KW-0472">Membrane</keyword>
<name>A0ABS2DRR1_9BURK</name>
<evidence type="ECO:0000256" key="2">
    <source>
        <dbReference type="ARBA" id="ARBA00009190"/>
    </source>
</evidence>
<keyword evidence="3 6" id="KW-0812">Transmembrane</keyword>
<comment type="subcellular location">
    <subcellularLocation>
        <location evidence="1 6">Membrane</location>
        <topology evidence="1 6">Multi-pass membrane protein</topology>
    </subcellularLocation>
</comment>
<dbReference type="PANTHER" id="PTHR12608:SF1">
    <property type="entry name" value="TRANSMEMBRANE PROTEIN 165"/>
    <property type="match status" value="1"/>
</dbReference>
<evidence type="ECO:0000256" key="7">
    <source>
        <dbReference type="SAM" id="MobiDB-lite"/>
    </source>
</evidence>
<evidence type="ECO:0000256" key="1">
    <source>
        <dbReference type="ARBA" id="ARBA00004141"/>
    </source>
</evidence>
<gene>
    <name evidence="8" type="ORF">H6A60_05550</name>
</gene>
<feature type="transmembrane region" description="Helical" evidence="6">
    <location>
        <begin position="68"/>
        <end position="87"/>
    </location>
</feature>
<feature type="transmembrane region" description="Helical" evidence="6">
    <location>
        <begin position="167"/>
        <end position="186"/>
    </location>
</feature>
<evidence type="ECO:0000256" key="3">
    <source>
        <dbReference type="ARBA" id="ARBA00022692"/>
    </source>
</evidence>
<dbReference type="EMBL" id="JACJJC010000007">
    <property type="protein sequence ID" value="MBM6703948.1"/>
    <property type="molecule type" value="Genomic_DNA"/>
</dbReference>
<feature type="region of interest" description="Disordered" evidence="7">
    <location>
        <begin position="202"/>
        <end position="226"/>
    </location>
</feature>
<evidence type="ECO:0000313" key="8">
    <source>
        <dbReference type="EMBL" id="MBM6703948.1"/>
    </source>
</evidence>
<accession>A0ABS2DRR1</accession>
<comment type="caution">
    <text evidence="6">Lacks conserved residue(s) required for the propagation of feature annotation.</text>
</comment>
<dbReference type="PANTHER" id="PTHR12608">
    <property type="entry name" value="TRANSMEMBRANE PROTEIN HTP-1 RELATED"/>
    <property type="match status" value="1"/>
</dbReference>
<proteinExistence type="inferred from homology"/>
<evidence type="ECO:0000256" key="5">
    <source>
        <dbReference type="ARBA" id="ARBA00023136"/>
    </source>
</evidence>
<feature type="transmembrane region" description="Helical" evidence="6">
    <location>
        <begin position="129"/>
        <end position="155"/>
    </location>
</feature>
<keyword evidence="9" id="KW-1185">Reference proteome</keyword>
<evidence type="ECO:0000256" key="6">
    <source>
        <dbReference type="RuleBase" id="RU365102"/>
    </source>
</evidence>
<organism evidence="8 9">
    <name type="scientific">Sutterella massiliensis</name>
    <dbReference type="NCBI Taxonomy" id="1816689"/>
    <lineage>
        <taxon>Bacteria</taxon>
        <taxon>Pseudomonadati</taxon>
        <taxon>Pseudomonadota</taxon>
        <taxon>Betaproteobacteria</taxon>
        <taxon>Burkholderiales</taxon>
        <taxon>Sutterellaceae</taxon>
        <taxon>Sutterella</taxon>
    </lineage>
</organism>
<dbReference type="InterPro" id="IPR001727">
    <property type="entry name" value="GDT1-like"/>
</dbReference>